<keyword evidence="3" id="KW-1185">Reference proteome</keyword>
<comment type="caution">
    <text evidence="2">The sequence shown here is derived from an EMBL/GenBank/DDBJ whole genome shotgun (WGS) entry which is preliminary data.</text>
</comment>
<evidence type="ECO:0000313" key="2">
    <source>
        <dbReference type="EMBL" id="GHF29083.1"/>
    </source>
</evidence>
<keyword evidence="1" id="KW-1133">Transmembrane helix</keyword>
<accession>A0A919EA28</accession>
<evidence type="ECO:0000256" key="1">
    <source>
        <dbReference type="SAM" id="Phobius"/>
    </source>
</evidence>
<dbReference type="Proteomes" id="UP000630923">
    <property type="component" value="Unassembled WGS sequence"/>
</dbReference>
<keyword evidence="1" id="KW-0812">Transmembrane</keyword>
<evidence type="ECO:0000313" key="3">
    <source>
        <dbReference type="Proteomes" id="UP000630923"/>
    </source>
</evidence>
<name>A0A919EA28_9PROT</name>
<dbReference type="EMBL" id="BNCI01000002">
    <property type="protein sequence ID" value="GHF29083.1"/>
    <property type="molecule type" value="Genomic_DNA"/>
</dbReference>
<sequence length="164" mass="17759">MSEENEKGESSGSSKLLLIVGLVLGLGIGGAAVFFLMPEDDGSETQEVAEVTAPEDLQVVEFKEVLIPIYIKRDGRSVFIGNYTVDLSIEVDGTAAVDKVTSMESRLKHEFIATISTVNLMREDSGAELDFEKASKVLKEKAEAVVGKGVIYDLTVTKAMRISR</sequence>
<reference evidence="2" key="1">
    <citation type="journal article" date="2014" name="Int. J. Syst. Evol. Microbiol.">
        <title>Complete genome sequence of Corynebacterium casei LMG S-19264T (=DSM 44701T), isolated from a smear-ripened cheese.</title>
        <authorList>
            <consortium name="US DOE Joint Genome Institute (JGI-PGF)"/>
            <person name="Walter F."/>
            <person name="Albersmeier A."/>
            <person name="Kalinowski J."/>
            <person name="Ruckert C."/>
        </authorList>
    </citation>
    <scope>NUCLEOTIDE SEQUENCE</scope>
    <source>
        <strain evidence="2">KCTC 42590</strain>
    </source>
</reference>
<reference evidence="2" key="2">
    <citation type="submission" date="2020-09" db="EMBL/GenBank/DDBJ databases">
        <authorList>
            <person name="Sun Q."/>
            <person name="Kim S."/>
        </authorList>
    </citation>
    <scope>NUCLEOTIDE SEQUENCE</scope>
    <source>
        <strain evidence="2">KCTC 42590</strain>
    </source>
</reference>
<proteinExistence type="predicted"/>
<keyword evidence="1" id="KW-0472">Membrane</keyword>
<feature type="transmembrane region" description="Helical" evidence="1">
    <location>
        <begin position="16"/>
        <end position="37"/>
    </location>
</feature>
<dbReference type="RefSeq" id="WP_191253511.1">
    <property type="nucleotide sequence ID" value="NZ_BNCI01000002.1"/>
</dbReference>
<protein>
    <recommendedName>
        <fullName evidence="4">Flagellar protein FliL</fullName>
    </recommendedName>
</protein>
<gene>
    <name evidence="2" type="ORF">GCM10017044_25420</name>
</gene>
<evidence type="ECO:0008006" key="4">
    <source>
        <dbReference type="Google" id="ProtNLM"/>
    </source>
</evidence>
<organism evidence="2 3">
    <name type="scientific">Kordiimonas sediminis</name>
    <dbReference type="NCBI Taxonomy" id="1735581"/>
    <lineage>
        <taxon>Bacteria</taxon>
        <taxon>Pseudomonadati</taxon>
        <taxon>Pseudomonadota</taxon>
        <taxon>Alphaproteobacteria</taxon>
        <taxon>Kordiimonadales</taxon>
        <taxon>Kordiimonadaceae</taxon>
        <taxon>Kordiimonas</taxon>
    </lineage>
</organism>
<dbReference type="AlphaFoldDB" id="A0A919EA28"/>